<dbReference type="InterPro" id="IPR025737">
    <property type="entry name" value="FApF"/>
</dbReference>
<evidence type="ECO:0000313" key="4">
    <source>
        <dbReference type="Proteomes" id="UP000199580"/>
    </source>
</evidence>
<dbReference type="AlphaFoldDB" id="A0A1G8YJ11"/>
<feature type="region of interest" description="Disordered" evidence="1">
    <location>
        <begin position="296"/>
        <end position="327"/>
    </location>
</feature>
<evidence type="ECO:0000256" key="2">
    <source>
        <dbReference type="SAM" id="SignalP"/>
    </source>
</evidence>
<accession>A0A1G8YJ11</accession>
<keyword evidence="2" id="KW-0732">Signal</keyword>
<feature type="signal peptide" evidence="2">
    <location>
        <begin position="1"/>
        <end position="21"/>
    </location>
</feature>
<feature type="chain" id="PRO_5011609405" evidence="2">
    <location>
        <begin position="22"/>
        <end position="327"/>
    </location>
</feature>
<sequence length="327" mass="37036">MFATKRALLLFFLLTTAANYAQFTDVINSNRPGESMAAFSVGKTVIQAELGFYGFKEEHDLLGYEAIGGGTDLSVRYGAFFEQLEFSLDAQYQMENFTAPLIDERHSGFKQMTLGAKYLIYDPTKKYINRKPNLYSWNANHKFSWRQFIPAVGVYAGFNVDLSDGVFDRGYFLKDNKLTPKFALLTQNQLGRYVLVGNVIMDKFSSKRESLDFIVTLTRGFSPRWSGFLECQGYSGDYYSDVVGRGGAAFLLKQNIQIDASVGTNFKTTPSLLMGAIGLSWRFDANYEEVMIRLPKDEKGKEKSEKDKKKEKEKKRIDGVEEGEKAN</sequence>
<dbReference type="Proteomes" id="UP000199580">
    <property type="component" value="Unassembled WGS sequence"/>
</dbReference>
<dbReference type="EMBL" id="FNEZ01000003">
    <property type="protein sequence ID" value="SDK02741.1"/>
    <property type="molecule type" value="Genomic_DNA"/>
</dbReference>
<organism evidence="3 4">
    <name type="scientific">Flavobacterium noncentrifugens</name>
    <dbReference type="NCBI Taxonomy" id="1128970"/>
    <lineage>
        <taxon>Bacteria</taxon>
        <taxon>Pseudomonadati</taxon>
        <taxon>Bacteroidota</taxon>
        <taxon>Flavobacteriia</taxon>
        <taxon>Flavobacteriales</taxon>
        <taxon>Flavobacteriaceae</taxon>
        <taxon>Flavobacterium</taxon>
    </lineage>
</organism>
<name>A0A1G8YJ11_9FLAO</name>
<evidence type="ECO:0000256" key="1">
    <source>
        <dbReference type="SAM" id="MobiDB-lite"/>
    </source>
</evidence>
<evidence type="ECO:0000313" key="3">
    <source>
        <dbReference type="EMBL" id="SDK02741.1"/>
    </source>
</evidence>
<dbReference type="STRING" id="1128970.SAMN04487935_2352"/>
<dbReference type="Pfam" id="PF13557">
    <property type="entry name" value="Phenol_MetA_deg"/>
    <property type="match status" value="1"/>
</dbReference>
<dbReference type="OrthoDB" id="1421312at2"/>
<gene>
    <name evidence="3" type="ORF">SAMN04487935_2352</name>
</gene>
<reference evidence="3 4" key="1">
    <citation type="submission" date="2016-10" db="EMBL/GenBank/DDBJ databases">
        <authorList>
            <person name="de Groot N.N."/>
        </authorList>
    </citation>
    <scope>NUCLEOTIDE SEQUENCE [LARGE SCALE GENOMIC DNA]</scope>
    <source>
        <strain evidence="3 4">CGMCC 1.10076</strain>
    </source>
</reference>
<keyword evidence="4" id="KW-1185">Reference proteome</keyword>
<protein>
    <submittedName>
        <fullName evidence="3">Putative MetA-pathway of phenol degradation</fullName>
    </submittedName>
</protein>
<dbReference type="RefSeq" id="WP_091395569.1">
    <property type="nucleotide sequence ID" value="NZ_BKAI01000006.1"/>
</dbReference>
<proteinExistence type="predicted"/>